<dbReference type="EMBL" id="JBHTIS010000003">
    <property type="protein sequence ID" value="MFD1044115.1"/>
    <property type="molecule type" value="Genomic_DNA"/>
</dbReference>
<dbReference type="Proteomes" id="UP001597045">
    <property type="component" value="Unassembled WGS sequence"/>
</dbReference>
<evidence type="ECO:0000313" key="3">
    <source>
        <dbReference type="Proteomes" id="UP001597045"/>
    </source>
</evidence>
<evidence type="ECO:0000259" key="1">
    <source>
        <dbReference type="Pfam" id="PF19916"/>
    </source>
</evidence>
<comment type="caution">
    <text evidence="2">The sequence shown here is derived from an EMBL/GenBank/DDBJ whole genome shotgun (WGS) entry which is preliminary data.</text>
</comment>
<feature type="domain" description="vWA-MoxR associated protein middle region 0" evidence="1">
    <location>
        <begin position="247"/>
        <end position="338"/>
    </location>
</feature>
<reference evidence="3" key="1">
    <citation type="journal article" date="2019" name="Int. J. Syst. Evol. Microbiol.">
        <title>The Global Catalogue of Microorganisms (GCM) 10K type strain sequencing project: providing services to taxonomists for standard genome sequencing and annotation.</title>
        <authorList>
            <consortium name="The Broad Institute Genomics Platform"/>
            <consortium name="The Broad Institute Genome Sequencing Center for Infectious Disease"/>
            <person name="Wu L."/>
            <person name="Ma J."/>
        </authorList>
    </citation>
    <scope>NUCLEOTIDE SEQUENCE [LARGE SCALE GENOMIC DNA]</scope>
    <source>
        <strain evidence="3">JCM 31486</strain>
    </source>
</reference>
<accession>A0ABW3M087</accession>
<dbReference type="InterPro" id="IPR045555">
    <property type="entry name" value="VMAP-M0"/>
</dbReference>
<proteinExistence type="predicted"/>
<evidence type="ECO:0000313" key="2">
    <source>
        <dbReference type="EMBL" id="MFD1044115.1"/>
    </source>
</evidence>
<organism evidence="2 3">
    <name type="scientific">Kibdelosporangium lantanae</name>
    <dbReference type="NCBI Taxonomy" id="1497396"/>
    <lineage>
        <taxon>Bacteria</taxon>
        <taxon>Bacillati</taxon>
        <taxon>Actinomycetota</taxon>
        <taxon>Actinomycetes</taxon>
        <taxon>Pseudonocardiales</taxon>
        <taxon>Pseudonocardiaceae</taxon>
        <taxon>Kibdelosporangium</taxon>
    </lineage>
</organism>
<name>A0ABW3M087_9PSEU</name>
<keyword evidence="3" id="KW-1185">Reference proteome</keyword>
<sequence>MITSTVAVAITLALTVAVSLRSHIASAQGSRLRGVAQQLARWAARRLGDPGTCSRYEEEWAANIDAVPDPLASLLSAVGYLIAIPRMRRAVRPVRTAAQPGLGAYEHPIAAEELIRRFLTTASPAAFRLATLLAAVPVTLPIAQFVQARYVPEAGPEQLAELLTSGLLRRRSDSPGNRDENPVLFDIPSSVRAVLLSGARRSEVVQVIFDSAMFREGLPDERDSVQACRETPRSRAGCEPLPLFAFGQIRQIHTLLVGVADPRLPALAGRAAGLSVPPAPDGADAWAVFSHLLQYCTRPDGFPPALVFLDLLARHVGGEWGADLTAWHDTQARRLGLTLGPTT</sequence>
<dbReference type="Pfam" id="PF19916">
    <property type="entry name" value="VMAP-M0"/>
    <property type="match status" value="1"/>
</dbReference>
<protein>
    <recommendedName>
        <fullName evidence="1">vWA-MoxR associated protein middle region 0 domain-containing protein</fullName>
    </recommendedName>
</protein>
<gene>
    <name evidence="2" type="ORF">ACFQ1S_00145</name>
</gene>